<evidence type="ECO:0000313" key="12">
    <source>
        <dbReference type="Proteomes" id="UP000315010"/>
    </source>
</evidence>
<evidence type="ECO:0000256" key="7">
    <source>
        <dbReference type="ARBA" id="ARBA00023136"/>
    </source>
</evidence>
<evidence type="ECO:0000259" key="10">
    <source>
        <dbReference type="Pfam" id="PF00535"/>
    </source>
</evidence>
<dbReference type="PANTHER" id="PTHR48090">
    <property type="entry name" value="UNDECAPRENYL-PHOSPHATE 4-DEOXY-4-FORMAMIDO-L-ARABINOSE TRANSFERASE-RELATED"/>
    <property type="match status" value="1"/>
</dbReference>
<evidence type="ECO:0000256" key="9">
    <source>
        <dbReference type="SAM" id="Phobius"/>
    </source>
</evidence>
<feature type="transmembrane region" description="Helical" evidence="9">
    <location>
        <begin position="264"/>
        <end position="286"/>
    </location>
</feature>
<proteinExistence type="predicted"/>
<dbReference type="CDD" id="cd04187">
    <property type="entry name" value="DPM1_like_bac"/>
    <property type="match status" value="1"/>
</dbReference>
<dbReference type="EC" id="2.4.2.53" evidence="11"/>
<evidence type="ECO:0000256" key="2">
    <source>
        <dbReference type="ARBA" id="ARBA00022676"/>
    </source>
</evidence>
<keyword evidence="12" id="KW-1185">Reference proteome</keyword>
<dbReference type="GO" id="GO:0005886">
    <property type="term" value="C:plasma membrane"/>
    <property type="evidence" value="ECO:0007669"/>
    <property type="project" value="TreeGrafter"/>
</dbReference>
<dbReference type="InterPro" id="IPR001173">
    <property type="entry name" value="Glyco_trans_2-like"/>
</dbReference>
<feature type="transmembrane region" description="Helical" evidence="9">
    <location>
        <begin position="298"/>
        <end position="319"/>
    </location>
</feature>
<evidence type="ECO:0000313" key="11">
    <source>
        <dbReference type="EMBL" id="TWT84009.1"/>
    </source>
</evidence>
<dbReference type="Gene3D" id="3.90.550.10">
    <property type="entry name" value="Spore Coat Polysaccharide Biosynthesis Protein SpsA, Chain A"/>
    <property type="match status" value="1"/>
</dbReference>
<dbReference type="InterPro" id="IPR029044">
    <property type="entry name" value="Nucleotide-diphossugar_trans"/>
</dbReference>
<protein>
    <submittedName>
        <fullName evidence="11">Undecaprenyl-phosphate 4-deoxy-4-formamido-L-arabinose transferase</fullName>
        <ecNumber evidence="11">2.4.2.53</ecNumber>
    </submittedName>
</protein>
<organism evidence="11 12">
    <name type="scientific">Novipirellula herctigrandis</name>
    <dbReference type="NCBI Taxonomy" id="2527986"/>
    <lineage>
        <taxon>Bacteria</taxon>
        <taxon>Pseudomonadati</taxon>
        <taxon>Planctomycetota</taxon>
        <taxon>Planctomycetia</taxon>
        <taxon>Pirellulales</taxon>
        <taxon>Pirellulaceae</taxon>
        <taxon>Novipirellula</taxon>
    </lineage>
</organism>
<dbReference type="Pfam" id="PF00535">
    <property type="entry name" value="Glycos_transf_2"/>
    <property type="match status" value="1"/>
</dbReference>
<dbReference type="GO" id="GO:0009103">
    <property type="term" value="P:lipopolysaccharide biosynthetic process"/>
    <property type="evidence" value="ECO:0007669"/>
    <property type="project" value="UniProtKB-KW"/>
</dbReference>
<evidence type="ECO:0000256" key="8">
    <source>
        <dbReference type="SAM" id="MobiDB-lite"/>
    </source>
</evidence>
<reference evidence="11 12" key="1">
    <citation type="submission" date="2019-02" db="EMBL/GenBank/DDBJ databases">
        <title>Deep-cultivation of Planctomycetes and their phenomic and genomic characterization uncovers novel biology.</title>
        <authorList>
            <person name="Wiegand S."/>
            <person name="Jogler M."/>
            <person name="Boedeker C."/>
            <person name="Pinto D."/>
            <person name="Vollmers J."/>
            <person name="Rivas-Marin E."/>
            <person name="Kohn T."/>
            <person name="Peeters S.H."/>
            <person name="Heuer A."/>
            <person name="Rast P."/>
            <person name="Oberbeckmann S."/>
            <person name="Bunk B."/>
            <person name="Jeske O."/>
            <person name="Meyerdierks A."/>
            <person name="Storesund J.E."/>
            <person name="Kallscheuer N."/>
            <person name="Luecker S."/>
            <person name="Lage O.M."/>
            <person name="Pohl T."/>
            <person name="Merkel B.J."/>
            <person name="Hornburger P."/>
            <person name="Mueller R.-W."/>
            <person name="Bruemmer F."/>
            <person name="Labrenz M."/>
            <person name="Spormann A.M."/>
            <person name="Op Den Camp H."/>
            <person name="Overmann J."/>
            <person name="Amann R."/>
            <person name="Jetten M.S.M."/>
            <person name="Mascher T."/>
            <person name="Medema M.H."/>
            <person name="Devos D.P."/>
            <person name="Kaster A.-K."/>
            <person name="Ovreas L."/>
            <person name="Rohde M."/>
            <person name="Galperin M.Y."/>
            <person name="Jogler C."/>
        </authorList>
    </citation>
    <scope>NUCLEOTIDE SEQUENCE [LARGE SCALE GENOMIC DNA]</scope>
    <source>
        <strain evidence="11 12">CA13</strain>
    </source>
</reference>
<keyword evidence="3 11" id="KW-0808">Transferase</keyword>
<accession>A0A5C5Z9G4</accession>
<dbReference type="EMBL" id="SJPJ01000001">
    <property type="protein sequence ID" value="TWT84009.1"/>
    <property type="molecule type" value="Genomic_DNA"/>
</dbReference>
<dbReference type="SUPFAM" id="SSF53448">
    <property type="entry name" value="Nucleotide-diphospho-sugar transferases"/>
    <property type="match status" value="1"/>
</dbReference>
<keyword evidence="4 9" id="KW-0812">Transmembrane</keyword>
<evidence type="ECO:0000256" key="5">
    <source>
        <dbReference type="ARBA" id="ARBA00022985"/>
    </source>
</evidence>
<feature type="region of interest" description="Disordered" evidence="8">
    <location>
        <begin position="1"/>
        <end position="20"/>
    </location>
</feature>
<gene>
    <name evidence="11" type="primary">arnC_2</name>
    <name evidence="11" type="ORF">CA13_54830</name>
</gene>
<keyword evidence="7 9" id="KW-0472">Membrane</keyword>
<dbReference type="AlphaFoldDB" id="A0A5C5Z9G4"/>
<dbReference type="PANTHER" id="PTHR48090:SF3">
    <property type="entry name" value="UNDECAPRENYL-PHOSPHATE 4-DEOXY-4-FORMAMIDO-L-ARABINOSE TRANSFERASE"/>
    <property type="match status" value="1"/>
</dbReference>
<dbReference type="InterPro" id="IPR050256">
    <property type="entry name" value="Glycosyltransferase_2"/>
</dbReference>
<evidence type="ECO:0000256" key="6">
    <source>
        <dbReference type="ARBA" id="ARBA00022989"/>
    </source>
</evidence>
<keyword evidence="5" id="KW-0448">Lipopolysaccharide biosynthesis</keyword>
<comment type="caution">
    <text evidence="11">The sequence shown here is derived from an EMBL/GenBank/DDBJ whole genome shotgun (WGS) entry which is preliminary data.</text>
</comment>
<evidence type="ECO:0000256" key="1">
    <source>
        <dbReference type="ARBA" id="ARBA00022475"/>
    </source>
</evidence>
<name>A0A5C5Z9G4_9BACT</name>
<keyword evidence="1" id="KW-1003">Cell membrane</keyword>
<evidence type="ECO:0000256" key="3">
    <source>
        <dbReference type="ARBA" id="ARBA00022679"/>
    </source>
</evidence>
<dbReference type="GO" id="GO:0099621">
    <property type="term" value="F:undecaprenyl-phosphate 4-deoxy-4-formamido-L-arabinose transferase activity"/>
    <property type="evidence" value="ECO:0007669"/>
    <property type="project" value="UniProtKB-EC"/>
</dbReference>
<feature type="domain" description="Glycosyltransferase 2-like" evidence="10">
    <location>
        <begin position="31"/>
        <end position="195"/>
    </location>
</feature>
<dbReference type="Proteomes" id="UP000315010">
    <property type="component" value="Unassembled WGS sequence"/>
</dbReference>
<keyword evidence="6 9" id="KW-1133">Transmembrane helix</keyword>
<sequence>MKRPLAIMDEGATADANAPAERGSFSEIDLSVVVPLYNEEESVEPLILAIRDAFQQTSLCYEVILVDDGSTDQTYRRAADAGDQSGLTLRVLSLQRNFGQTAAMQSGIDAAHGRLIATLDGDLQNDPADIPKMVAHLEAEQLDLLVGRRKKRQDGLVLRLIPSWIANRLIGKVTGVRIHDYGCSLKIYRSSVIKHVKLMGEMHRFIPAWVAAVTHPSRIGEIDVRHQARQFGTSKYGISRTIRVVLDLLSVLFFMKYRARPGHFFGTLGLVVGAAGTVMLSIVFVSKFGFNQDIGTRPMLLLGSVAMLSSLQLICFGVMSEMLARIYNESSHQANYIIRNQHATESMAATENERKPSHLIPLPAVTKRKVG</sequence>
<evidence type="ECO:0000256" key="4">
    <source>
        <dbReference type="ARBA" id="ARBA00022692"/>
    </source>
</evidence>
<keyword evidence="2 11" id="KW-0328">Glycosyltransferase</keyword>